<dbReference type="Pfam" id="PF20944">
    <property type="entry name" value="StcE_b-sandwich"/>
    <property type="match status" value="1"/>
</dbReference>
<name>A0A270N7E7_STEMA</name>
<dbReference type="AlphaFoldDB" id="A0A270N7E7"/>
<dbReference type="InterPro" id="IPR048990">
    <property type="entry name" value="StcE_b-sandwich"/>
</dbReference>
<proteinExistence type="predicted"/>
<feature type="domain" description="Metalloprotease StcE beta-sandwich" evidence="2">
    <location>
        <begin position="159"/>
        <end position="228"/>
    </location>
</feature>
<evidence type="ECO:0000313" key="4">
    <source>
        <dbReference type="Proteomes" id="UP000216433"/>
    </source>
</evidence>
<comment type="caution">
    <text evidence="3">The sequence shown here is derived from an EMBL/GenBank/DDBJ whole genome shotgun (WGS) entry which is preliminary data.</text>
</comment>
<dbReference type="EMBL" id="NJGC01000031">
    <property type="protein sequence ID" value="PAM67957.1"/>
    <property type="molecule type" value="Genomic_DNA"/>
</dbReference>
<accession>A0A270N7E7</accession>
<reference evidence="3 4" key="1">
    <citation type="submission" date="2017-06" db="EMBL/GenBank/DDBJ databases">
        <title>Genome sequencing and assembly of Stenotrophomonas maltophilia DF07.</title>
        <authorList>
            <person name="Iyer R."/>
        </authorList>
    </citation>
    <scope>NUCLEOTIDE SEQUENCE [LARGE SCALE GENOMIC DNA]</scope>
    <source>
        <strain evidence="3 4">DF07</strain>
    </source>
</reference>
<feature type="chain" id="PRO_5012108523" description="Metalloprotease StcE beta-sandwich domain-containing protein" evidence="1">
    <location>
        <begin position="22"/>
        <end position="614"/>
    </location>
</feature>
<sequence length="614" mass="67932">MNFKHLSLALAALLPSWASLAQDAATSQQTAAAKAHIGFLSPASNAYRELLPGNYTNLYFTLRNDDWQDRVRLPTSLSLSERSIYLANLATSPRHLEVDGVFTHLPSEVRKVMLPAGQNLAVSNRMSMAWRLSPKHLREINGPNEARWRIPSNGRKLATVLNLRDGQHVGQVGLPDGAHSYDTVTIRHTATWPSSVIAADTQFPRSNLRIESGDVHHYVFDPFFRVWKLNHATYRPVLPNDASRKTSTARTLVTATNENFRGYYLNFPDSPSDRDRRMFKVADSKVIDPSWGLKIKDDNIFDREAHVWTNPGEEFEFMYVDDGGSGSGHWHALRYPVSRVDVDKSRGGKVDNAAALLTWVTTGGGTVTLADAFQRLTRLVVENVTGTHPYPAPRTTTVIGPGLSDKVLPGEQVSYRLRDYKWIRETTTVDVVFAVSGQLGEIGSKDMALELMRESLAKTNQALDNSGATFRFREAAVRDITVPYYLPTYAIPEWIANHAPQVISDSGADGVYFGGVATGCNGVHHSKPRKQFAVAMNLLCSTDMLREEMGKALGMKVNGMQGVPVIGAGNKLPLYPTPLRFVDDGNRAINPGQRDEVQHMNGVAAEVARYGHAR</sequence>
<dbReference type="Gene3D" id="2.60.120.1230">
    <property type="match status" value="1"/>
</dbReference>
<keyword evidence="1" id="KW-0732">Signal</keyword>
<dbReference type="Proteomes" id="UP000216433">
    <property type="component" value="Unassembled WGS sequence"/>
</dbReference>
<evidence type="ECO:0000313" key="3">
    <source>
        <dbReference type="EMBL" id="PAM67957.1"/>
    </source>
</evidence>
<feature type="signal peptide" evidence="1">
    <location>
        <begin position="1"/>
        <end position="21"/>
    </location>
</feature>
<dbReference type="RefSeq" id="WP_095379105.1">
    <property type="nucleotide sequence ID" value="NZ_NJGC01000031.1"/>
</dbReference>
<evidence type="ECO:0000256" key="1">
    <source>
        <dbReference type="SAM" id="SignalP"/>
    </source>
</evidence>
<gene>
    <name evidence="3" type="ORF">CEK00_19140</name>
</gene>
<organism evidence="3 4">
    <name type="scientific">Stenotrophomonas maltophilia</name>
    <name type="common">Pseudomonas maltophilia</name>
    <name type="synonym">Xanthomonas maltophilia</name>
    <dbReference type="NCBI Taxonomy" id="40324"/>
    <lineage>
        <taxon>Bacteria</taxon>
        <taxon>Pseudomonadati</taxon>
        <taxon>Pseudomonadota</taxon>
        <taxon>Gammaproteobacteria</taxon>
        <taxon>Lysobacterales</taxon>
        <taxon>Lysobacteraceae</taxon>
        <taxon>Stenotrophomonas</taxon>
        <taxon>Stenotrophomonas maltophilia group</taxon>
    </lineage>
</organism>
<evidence type="ECO:0000259" key="2">
    <source>
        <dbReference type="Pfam" id="PF20944"/>
    </source>
</evidence>
<protein>
    <recommendedName>
        <fullName evidence="2">Metalloprotease StcE beta-sandwich domain-containing protein</fullName>
    </recommendedName>
</protein>